<dbReference type="Proteomes" id="UP000761574">
    <property type="component" value="Unassembled WGS sequence"/>
</dbReference>
<dbReference type="InterPro" id="IPR029045">
    <property type="entry name" value="ClpP/crotonase-like_dom_sf"/>
</dbReference>
<evidence type="ECO:0000313" key="2">
    <source>
        <dbReference type="Proteomes" id="UP000761574"/>
    </source>
</evidence>
<evidence type="ECO:0008006" key="3">
    <source>
        <dbReference type="Google" id="ProtNLM"/>
    </source>
</evidence>
<keyword evidence="2" id="KW-1185">Reference proteome</keyword>
<dbReference type="EMBL" id="BPFB01000024">
    <property type="protein sequence ID" value="GIU47730.1"/>
    <property type="molecule type" value="Genomic_DNA"/>
</dbReference>
<sequence length="526" mass="59345">MMKFGHQSIINGFGLIMLISCLQLTAIALRSEPPKALLTSQEIRDDLQFLQQQLVEHSSFAAIAPQRLALISERAQRLAELSALPVKRTDFAMQLHKVLAPLDDIASDISDVDSAVKLPIHLQYNENGWQVLNNDSTPIDSEHPFITHIDGVPIARWIDAWQLFLAPSQQSQPDQQAKLLHHISLLRKEIGIMPSDHVRITLRDLQQHIRQLNVSLQYAAQTALAPLPKSESYFDAVRGQFSLHDLSKLPQNSQLQKALSQSLLTPLTIIDLRNAYGHGDQLLTWLAQHYRDQSLAPSVNATSALYAIARYRRAPNQRSDYLSPLQFIAYDNLSHDEQLQLTRASQQIHTQFDARFSQWHARKWPHSEAKLAISRAMFSPATLTKPSVTESTLSPYQTYSQPMPQYKPAWPTGLTSATGQLGQLVLLIGPDCRQQCQWIAHFAQQWSSTILIGKPTRGSFDRYYLITLPNSNIKVSISSSVIYDMFGQRLSGLATYPDILTNIDDFLWRNSIISLIHLHASKDSSE</sequence>
<proteinExistence type="predicted"/>
<dbReference type="SUPFAM" id="SSF52096">
    <property type="entry name" value="ClpP/crotonase"/>
    <property type="match status" value="1"/>
</dbReference>
<reference evidence="1 2" key="1">
    <citation type="submission" date="2021-05" db="EMBL/GenBank/DDBJ databases">
        <title>Molecular characterization for Shewanella algae harboring chromosomal blaOXA-55-like strains isolated from clinical and environment sample.</title>
        <authorList>
            <person name="Ohama Y."/>
            <person name="Aoki K."/>
            <person name="Harada S."/>
            <person name="Moriya K."/>
            <person name="Ishii Y."/>
            <person name="Tateda K."/>
        </authorList>
    </citation>
    <scope>NUCLEOTIDE SEQUENCE [LARGE SCALE GENOMIC DNA]</scope>
    <source>
        <strain evidence="1 2">LMG 23746</strain>
    </source>
</reference>
<evidence type="ECO:0000313" key="1">
    <source>
        <dbReference type="EMBL" id="GIU47730.1"/>
    </source>
</evidence>
<organism evidence="1 2">
    <name type="scientific">Shewanella algidipiscicola</name>
    <dbReference type="NCBI Taxonomy" id="614070"/>
    <lineage>
        <taxon>Bacteria</taxon>
        <taxon>Pseudomonadati</taxon>
        <taxon>Pseudomonadota</taxon>
        <taxon>Gammaproteobacteria</taxon>
        <taxon>Alteromonadales</taxon>
        <taxon>Shewanellaceae</taxon>
        <taxon>Shewanella</taxon>
    </lineage>
</organism>
<dbReference type="RefSeq" id="WP_162924185.1">
    <property type="nucleotide sequence ID" value="NZ_BPFB01000024.1"/>
</dbReference>
<comment type="caution">
    <text evidence="1">The sequence shown here is derived from an EMBL/GenBank/DDBJ whole genome shotgun (WGS) entry which is preliminary data.</text>
</comment>
<name>A0ABQ4PKL1_9GAMM</name>
<dbReference type="PROSITE" id="PS51257">
    <property type="entry name" value="PROKAR_LIPOPROTEIN"/>
    <property type="match status" value="1"/>
</dbReference>
<dbReference type="Gene3D" id="3.90.226.10">
    <property type="entry name" value="2-enoyl-CoA Hydratase, Chain A, domain 1"/>
    <property type="match status" value="1"/>
</dbReference>
<accession>A0ABQ4PKL1</accession>
<protein>
    <recommendedName>
        <fullName evidence="3">Tail specific protease domain-containing protein</fullName>
    </recommendedName>
</protein>
<gene>
    <name evidence="1" type="ORF">TUM4630_22410</name>
</gene>